<evidence type="ECO:0000256" key="1">
    <source>
        <dbReference type="SAM" id="MobiDB-lite"/>
    </source>
</evidence>
<reference evidence="2" key="1">
    <citation type="submission" date="2018-05" db="EMBL/GenBank/DDBJ databases">
        <authorList>
            <person name="Lanie J.A."/>
            <person name="Ng W.-L."/>
            <person name="Kazmierczak K.M."/>
            <person name="Andrzejewski T.M."/>
            <person name="Davidsen T.M."/>
            <person name="Wayne K.J."/>
            <person name="Tettelin H."/>
            <person name="Glass J.I."/>
            <person name="Rusch D."/>
            <person name="Podicherti R."/>
            <person name="Tsui H.-C.T."/>
            <person name="Winkler M.E."/>
        </authorList>
    </citation>
    <scope>NUCLEOTIDE SEQUENCE</scope>
</reference>
<feature type="compositionally biased region" description="Low complexity" evidence="1">
    <location>
        <begin position="18"/>
        <end position="30"/>
    </location>
</feature>
<dbReference type="EMBL" id="UINC01118212">
    <property type="protein sequence ID" value="SVC91186.1"/>
    <property type="molecule type" value="Genomic_DNA"/>
</dbReference>
<dbReference type="AlphaFoldDB" id="A0A382R0H3"/>
<feature type="region of interest" description="Disordered" evidence="1">
    <location>
        <begin position="18"/>
        <end position="53"/>
    </location>
</feature>
<protein>
    <submittedName>
        <fullName evidence="2">Uncharacterized protein</fullName>
    </submittedName>
</protein>
<name>A0A382R0H3_9ZZZZ</name>
<organism evidence="2">
    <name type="scientific">marine metagenome</name>
    <dbReference type="NCBI Taxonomy" id="408172"/>
    <lineage>
        <taxon>unclassified sequences</taxon>
        <taxon>metagenomes</taxon>
        <taxon>ecological metagenomes</taxon>
    </lineage>
</organism>
<evidence type="ECO:0000313" key="2">
    <source>
        <dbReference type="EMBL" id="SVC91186.1"/>
    </source>
</evidence>
<gene>
    <name evidence="2" type="ORF">METZ01_LOCUS344040</name>
</gene>
<feature type="compositionally biased region" description="Basic and acidic residues" evidence="1">
    <location>
        <begin position="41"/>
        <end position="53"/>
    </location>
</feature>
<accession>A0A382R0H3</accession>
<sequence>MRHQLATAQLNSVQFTAPAAGAPAGNDDGACSSVIENPIPRLKDGYSQDHAPR</sequence>
<proteinExistence type="predicted"/>